<evidence type="ECO:0000256" key="2">
    <source>
        <dbReference type="SAM" id="Phobius"/>
    </source>
</evidence>
<dbReference type="OrthoDB" id="5327148at2759"/>
<gene>
    <name evidence="4" type="ORF">EV702DRAFT_1265221</name>
</gene>
<dbReference type="AlphaFoldDB" id="A0A9P7A6G3"/>
<keyword evidence="5" id="KW-1185">Reference proteome</keyword>
<organism evidence="4 5">
    <name type="scientific">Suillus placidus</name>
    <dbReference type="NCBI Taxonomy" id="48579"/>
    <lineage>
        <taxon>Eukaryota</taxon>
        <taxon>Fungi</taxon>
        <taxon>Dikarya</taxon>
        <taxon>Basidiomycota</taxon>
        <taxon>Agaricomycotina</taxon>
        <taxon>Agaricomycetes</taxon>
        <taxon>Agaricomycetidae</taxon>
        <taxon>Boletales</taxon>
        <taxon>Suillineae</taxon>
        <taxon>Suillaceae</taxon>
        <taxon>Suillus</taxon>
    </lineage>
</organism>
<dbReference type="EMBL" id="JABBWD010000003">
    <property type="protein sequence ID" value="KAG1782336.1"/>
    <property type="molecule type" value="Genomic_DNA"/>
</dbReference>
<dbReference type="Pfam" id="PF24535">
    <property type="entry name" value="DUF7598"/>
    <property type="match status" value="1"/>
</dbReference>
<accession>A0A9P7A6G3</accession>
<evidence type="ECO:0000313" key="5">
    <source>
        <dbReference type="Proteomes" id="UP000714275"/>
    </source>
</evidence>
<keyword evidence="2" id="KW-0472">Membrane</keyword>
<keyword evidence="2" id="KW-1133">Transmembrane helix</keyword>
<dbReference type="Proteomes" id="UP000714275">
    <property type="component" value="Unassembled WGS sequence"/>
</dbReference>
<feature type="transmembrane region" description="Helical" evidence="2">
    <location>
        <begin position="140"/>
        <end position="162"/>
    </location>
</feature>
<feature type="compositionally biased region" description="Low complexity" evidence="1">
    <location>
        <begin position="265"/>
        <end position="277"/>
    </location>
</feature>
<dbReference type="InterPro" id="IPR056019">
    <property type="entry name" value="DUF7598"/>
</dbReference>
<name>A0A9P7A6G3_9AGAM</name>
<feature type="transmembrane region" description="Helical" evidence="2">
    <location>
        <begin position="76"/>
        <end position="96"/>
    </location>
</feature>
<feature type="transmembrane region" description="Helical" evidence="2">
    <location>
        <begin position="108"/>
        <end position="134"/>
    </location>
</feature>
<feature type="region of interest" description="Disordered" evidence="1">
    <location>
        <begin position="262"/>
        <end position="290"/>
    </location>
</feature>
<feature type="domain" description="DUF7598" evidence="3">
    <location>
        <begin position="76"/>
        <end position="135"/>
    </location>
</feature>
<evidence type="ECO:0000256" key="1">
    <source>
        <dbReference type="SAM" id="MobiDB-lite"/>
    </source>
</evidence>
<feature type="region of interest" description="Disordered" evidence="1">
    <location>
        <begin position="193"/>
        <end position="217"/>
    </location>
</feature>
<protein>
    <recommendedName>
        <fullName evidence="3">DUF7598 domain-containing protein</fullName>
    </recommendedName>
</protein>
<evidence type="ECO:0000259" key="3">
    <source>
        <dbReference type="Pfam" id="PF24535"/>
    </source>
</evidence>
<keyword evidence="2" id="KW-0812">Transmembrane</keyword>
<feature type="transmembrane region" description="Helical" evidence="2">
    <location>
        <begin position="7"/>
        <end position="35"/>
    </location>
</feature>
<evidence type="ECO:0000313" key="4">
    <source>
        <dbReference type="EMBL" id="KAG1782336.1"/>
    </source>
</evidence>
<proteinExistence type="predicted"/>
<comment type="caution">
    <text evidence="4">The sequence shown here is derived from an EMBL/GenBank/DDBJ whole genome shotgun (WGS) entry which is preliminary data.</text>
</comment>
<feature type="compositionally biased region" description="Low complexity" evidence="1">
    <location>
        <begin position="199"/>
        <end position="211"/>
    </location>
</feature>
<sequence length="290" mass="31255">MVGARAYIFFGLNVVRFLSIVSLILVFASSIFVIVTDVEAVNAFEAAKQSGNVTAQDFADCEYIENSTVPNQIGGVFWAVINRLLIIFQVVMLFLSEVGWPSPFFDRFFPVLGSGFGLGALGIFQGLIGAAVLSQHVDDFTLVAAFFLFVLGCINMFLGLLFRESAKSRRSITSWREDAKGVLPTTNLRPAANLDLNRSSSSNSGQSSTSSTMYEEKTRGVTEFGAARNGSRAGYGFGRQGEKAAGLKGFLISKPLESLPRYAARPTSVPSQSSRSPSPQPHFASSDSAI</sequence>
<reference evidence="4" key="1">
    <citation type="journal article" date="2020" name="New Phytol.">
        <title>Comparative genomics reveals dynamic genome evolution in host specialist ectomycorrhizal fungi.</title>
        <authorList>
            <person name="Lofgren L.A."/>
            <person name="Nguyen N.H."/>
            <person name="Vilgalys R."/>
            <person name="Ruytinx J."/>
            <person name="Liao H.L."/>
            <person name="Branco S."/>
            <person name="Kuo A."/>
            <person name="LaButti K."/>
            <person name="Lipzen A."/>
            <person name="Andreopoulos W."/>
            <person name="Pangilinan J."/>
            <person name="Riley R."/>
            <person name="Hundley H."/>
            <person name="Na H."/>
            <person name="Barry K."/>
            <person name="Grigoriev I.V."/>
            <person name="Stajich J.E."/>
            <person name="Kennedy P.G."/>
        </authorList>
    </citation>
    <scope>NUCLEOTIDE SEQUENCE</scope>
    <source>
        <strain evidence="4">DOB743</strain>
    </source>
</reference>